<feature type="domain" description="Methyltransferase type 11" evidence="1">
    <location>
        <begin position="41"/>
        <end position="141"/>
    </location>
</feature>
<dbReference type="Pfam" id="PF08241">
    <property type="entry name" value="Methyltransf_11"/>
    <property type="match status" value="1"/>
</dbReference>
<reference evidence="2" key="2">
    <citation type="submission" date="2018-07" db="EMBL/GenBank/DDBJ databases">
        <authorList>
            <person name="Mckenzie S.K."/>
            <person name="Kronauer D.J.C."/>
        </authorList>
    </citation>
    <scope>NUCLEOTIDE SEQUENCE</scope>
    <source>
        <strain evidence="2">Clonal line C1</strain>
    </source>
</reference>
<name>A0A3L8D7Q8_OOCBI</name>
<accession>A0A3L8D7Q8</accession>
<dbReference type="EMBL" id="QOIP01000012">
    <property type="protein sequence ID" value="RLU16281.1"/>
    <property type="molecule type" value="Genomic_DNA"/>
</dbReference>
<comment type="caution">
    <text evidence="2">The sequence shown here is derived from an EMBL/GenBank/DDBJ whole genome shotgun (WGS) entry which is preliminary data.</text>
</comment>
<dbReference type="InterPro" id="IPR029063">
    <property type="entry name" value="SAM-dependent_MTases_sf"/>
</dbReference>
<gene>
    <name evidence="2" type="ORF">DMN91_012041</name>
</gene>
<dbReference type="OrthoDB" id="8300214at2759"/>
<dbReference type="PANTHER" id="PTHR43861">
    <property type="entry name" value="TRANS-ACONITATE 2-METHYLTRANSFERASE-RELATED"/>
    <property type="match status" value="1"/>
</dbReference>
<reference evidence="2" key="1">
    <citation type="journal article" date="2018" name="Genome Res.">
        <title>The genomic architecture and molecular evolution of ant odorant receptors.</title>
        <authorList>
            <person name="McKenzie S.K."/>
            <person name="Kronauer D.J.C."/>
        </authorList>
    </citation>
    <scope>NUCLEOTIDE SEQUENCE [LARGE SCALE GENOMIC DNA]</scope>
    <source>
        <strain evidence="2">Clonal line C1</strain>
    </source>
</reference>
<dbReference type="AlphaFoldDB" id="A0A3L8D7Q8"/>
<dbReference type="GO" id="GO:0008757">
    <property type="term" value="F:S-adenosylmethionine-dependent methyltransferase activity"/>
    <property type="evidence" value="ECO:0007669"/>
    <property type="project" value="InterPro"/>
</dbReference>
<sequence length="268" mass="30554">MTSPTLYLSHADHTDLQNGKISCLMSEFDEELMKMSGKCMDIGCGPGSVTKELLLPALNANVKLIGTDISEKMIEYAKNAYREEKRLDFEVLDIQTKNLPEKYVSNFDNVFSFYTLQWCNDIRQSFENIYRMLRHGGTMLILMVPSDPVFGIFQMLINDIRFSSYLQGAEKSLPAYQNVAEPHKHVKDLLKDIGFEVYHCSCRDNVNIIKSREVFLIRSDALEPPKADRITKDSGTLKIGIHHEATVAQRSVATFSRRKRRATTTGQM</sequence>
<organism evidence="2">
    <name type="scientific">Ooceraea biroi</name>
    <name type="common">Clonal raider ant</name>
    <name type="synonym">Cerapachys biroi</name>
    <dbReference type="NCBI Taxonomy" id="2015173"/>
    <lineage>
        <taxon>Eukaryota</taxon>
        <taxon>Metazoa</taxon>
        <taxon>Ecdysozoa</taxon>
        <taxon>Arthropoda</taxon>
        <taxon>Hexapoda</taxon>
        <taxon>Insecta</taxon>
        <taxon>Pterygota</taxon>
        <taxon>Neoptera</taxon>
        <taxon>Endopterygota</taxon>
        <taxon>Hymenoptera</taxon>
        <taxon>Apocrita</taxon>
        <taxon>Aculeata</taxon>
        <taxon>Formicoidea</taxon>
        <taxon>Formicidae</taxon>
        <taxon>Dorylinae</taxon>
        <taxon>Ooceraea</taxon>
    </lineage>
</organism>
<protein>
    <recommendedName>
        <fullName evidence="1">Methyltransferase type 11 domain-containing protein</fullName>
    </recommendedName>
</protein>
<dbReference type="Gene3D" id="3.40.50.150">
    <property type="entry name" value="Vaccinia Virus protein VP39"/>
    <property type="match status" value="1"/>
</dbReference>
<evidence type="ECO:0000313" key="2">
    <source>
        <dbReference type="EMBL" id="RLU16281.1"/>
    </source>
</evidence>
<dbReference type="CDD" id="cd02440">
    <property type="entry name" value="AdoMet_MTases"/>
    <property type="match status" value="1"/>
</dbReference>
<proteinExistence type="predicted"/>
<dbReference type="SUPFAM" id="SSF53335">
    <property type="entry name" value="S-adenosyl-L-methionine-dependent methyltransferases"/>
    <property type="match status" value="1"/>
</dbReference>
<evidence type="ECO:0000259" key="1">
    <source>
        <dbReference type="Pfam" id="PF08241"/>
    </source>
</evidence>
<dbReference type="PANTHER" id="PTHR43861:SF1">
    <property type="entry name" value="TRANS-ACONITATE 2-METHYLTRANSFERASE"/>
    <property type="match status" value="1"/>
</dbReference>
<dbReference type="Proteomes" id="UP000279307">
    <property type="component" value="Chromosome 12"/>
</dbReference>
<dbReference type="InterPro" id="IPR013216">
    <property type="entry name" value="Methyltransf_11"/>
</dbReference>